<dbReference type="EMBL" id="JBJQND010000010">
    <property type="protein sequence ID" value="KAL3863209.1"/>
    <property type="molecule type" value="Genomic_DNA"/>
</dbReference>
<dbReference type="AlphaFoldDB" id="A0ABD3VNM6"/>
<dbReference type="InterPro" id="IPR037197">
    <property type="entry name" value="WWE_dom_sf"/>
</dbReference>
<evidence type="ECO:0000256" key="2">
    <source>
        <dbReference type="ARBA" id="ARBA00022676"/>
    </source>
</evidence>
<comment type="subcellular location">
    <subcellularLocation>
        <location evidence="1">Nucleus</location>
    </subcellularLocation>
</comment>
<protein>
    <recommendedName>
        <fullName evidence="6">Poly [ADP-ribose] polymerase</fullName>
        <shortName evidence="6">PARP</shortName>
        <ecNumber evidence="6">2.4.2.-</ecNumber>
    </recommendedName>
</protein>
<organism evidence="9 10">
    <name type="scientific">Sinanodonta woodiana</name>
    <name type="common">Chinese pond mussel</name>
    <name type="synonym">Anodonta woodiana</name>
    <dbReference type="NCBI Taxonomy" id="1069815"/>
    <lineage>
        <taxon>Eukaryota</taxon>
        <taxon>Metazoa</taxon>
        <taxon>Spiralia</taxon>
        <taxon>Lophotrochozoa</taxon>
        <taxon>Mollusca</taxon>
        <taxon>Bivalvia</taxon>
        <taxon>Autobranchia</taxon>
        <taxon>Heteroconchia</taxon>
        <taxon>Palaeoheterodonta</taxon>
        <taxon>Unionida</taxon>
        <taxon>Unionoidea</taxon>
        <taxon>Unionidae</taxon>
        <taxon>Unioninae</taxon>
        <taxon>Sinanodonta</taxon>
    </lineage>
</organism>
<dbReference type="EC" id="2.4.2.-" evidence="6"/>
<dbReference type="PANTHER" id="PTHR14453">
    <property type="entry name" value="PARP/ZINC FINGER CCCH TYPE DOMAIN CONTAINING PROTEIN"/>
    <property type="match status" value="1"/>
</dbReference>
<dbReference type="PROSITE" id="PS51059">
    <property type="entry name" value="PARP_CATALYTIC"/>
    <property type="match status" value="1"/>
</dbReference>
<keyword evidence="5" id="KW-0539">Nucleus</keyword>
<sequence length="391" mass="44923">MKVFLYICADSENVIEDALGNLDTNFNKELEIDSVTDDFIKQLPDDKVSEIERIGRKHQVQIKVEKRIGRVRIEGLHADVGRVKTEVLNLMSGIEKMENKKKQEAMLSQLVQWYYIEITEDREELVCYSEHINATIEEAYQRKEKILKLPADVPIIIDFDTFEEYPITDPSNKVKVIRKDKIKDSVSEIPPQWAPMDKDNLRLIVLKSTSKEYIDVASLFMATVKKENPTASVPISKIERIQNRTLYAQYQNKKKLIDEMNPGQINEMDLWHGTAGYAVDSINVHGFNRSFCGKNATKHGDGVYFAKKSYYSARDMFSPPDTAGNKKMYLTKVLTGKYALGTQGMRVPPPLVPGRPELHDSVVDDIKTPFIFVIFHDTQAYPDYLITFKWN</sequence>
<feature type="domain" description="WWE" evidence="7">
    <location>
        <begin position="99"/>
        <end position="179"/>
    </location>
</feature>
<dbReference type="GO" id="GO:0003950">
    <property type="term" value="F:NAD+ poly-ADP-ribosyltransferase activity"/>
    <property type="evidence" value="ECO:0007669"/>
    <property type="project" value="UniProtKB-UniRule"/>
</dbReference>
<dbReference type="PROSITE" id="PS50918">
    <property type="entry name" value="WWE"/>
    <property type="match status" value="1"/>
</dbReference>
<keyword evidence="3 6" id="KW-0808">Transferase</keyword>
<reference evidence="9 10" key="1">
    <citation type="submission" date="2024-11" db="EMBL/GenBank/DDBJ databases">
        <title>Chromosome-level genome assembly of the freshwater bivalve Anodonta woodiana.</title>
        <authorList>
            <person name="Chen X."/>
        </authorList>
    </citation>
    <scope>NUCLEOTIDE SEQUENCE [LARGE SCALE GENOMIC DNA]</scope>
    <source>
        <strain evidence="9">MN2024</strain>
        <tissue evidence="9">Gills</tissue>
    </source>
</reference>
<dbReference type="CDD" id="cd01439">
    <property type="entry name" value="TCCD_inducible_PARP_like"/>
    <property type="match status" value="1"/>
</dbReference>
<keyword evidence="2 6" id="KW-0328">Glycosyltransferase</keyword>
<keyword evidence="4 6" id="KW-0520">NAD</keyword>
<dbReference type="InterPro" id="IPR052056">
    <property type="entry name" value="Mono-ARTD/PARP"/>
</dbReference>
<dbReference type="SUPFAM" id="SSF56399">
    <property type="entry name" value="ADP-ribosylation"/>
    <property type="match status" value="1"/>
</dbReference>
<dbReference type="Pfam" id="PF00644">
    <property type="entry name" value="PARP"/>
    <property type="match status" value="1"/>
</dbReference>
<gene>
    <name evidence="9" type="ORF">ACJMK2_004975</name>
</gene>
<name>A0ABD3VNM6_SINWO</name>
<feature type="domain" description="PARP catalytic" evidence="8">
    <location>
        <begin position="189"/>
        <end position="391"/>
    </location>
</feature>
<evidence type="ECO:0000259" key="8">
    <source>
        <dbReference type="PROSITE" id="PS51059"/>
    </source>
</evidence>
<dbReference type="Gene3D" id="3.90.228.10">
    <property type="match status" value="1"/>
</dbReference>
<dbReference type="FunFam" id="3.90.228.10:FF:000008">
    <property type="entry name" value="Poly [ADP-ribose] polymerase"/>
    <property type="match status" value="1"/>
</dbReference>
<dbReference type="PANTHER" id="PTHR14453:SF67">
    <property type="entry name" value="POLY [ADP-RIBOSE] POLYMERASE"/>
    <property type="match status" value="1"/>
</dbReference>
<comment type="caution">
    <text evidence="9">The sequence shown here is derived from an EMBL/GenBank/DDBJ whole genome shotgun (WGS) entry which is preliminary data.</text>
</comment>
<dbReference type="Proteomes" id="UP001634394">
    <property type="component" value="Unassembled WGS sequence"/>
</dbReference>
<evidence type="ECO:0000256" key="6">
    <source>
        <dbReference type="RuleBase" id="RU362114"/>
    </source>
</evidence>
<proteinExistence type="predicted"/>
<keyword evidence="10" id="KW-1185">Reference proteome</keyword>
<dbReference type="InterPro" id="IPR004170">
    <property type="entry name" value="WWE_dom"/>
</dbReference>
<dbReference type="Gene3D" id="3.30.720.50">
    <property type="match status" value="1"/>
</dbReference>
<evidence type="ECO:0000259" key="7">
    <source>
        <dbReference type="PROSITE" id="PS50918"/>
    </source>
</evidence>
<dbReference type="InterPro" id="IPR012317">
    <property type="entry name" value="Poly(ADP-ribose)pol_cat_dom"/>
</dbReference>
<evidence type="ECO:0000313" key="9">
    <source>
        <dbReference type="EMBL" id="KAL3863209.1"/>
    </source>
</evidence>
<evidence type="ECO:0000256" key="4">
    <source>
        <dbReference type="ARBA" id="ARBA00023027"/>
    </source>
</evidence>
<evidence type="ECO:0000313" key="10">
    <source>
        <dbReference type="Proteomes" id="UP001634394"/>
    </source>
</evidence>
<dbReference type="GO" id="GO:0005634">
    <property type="term" value="C:nucleus"/>
    <property type="evidence" value="ECO:0007669"/>
    <property type="project" value="UniProtKB-SubCell"/>
</dbReference>
<dbReference type="SUPFAM" id="SSF117839">
    <property type="entry name" value="WWE domain"/>
    <property type="match status" value="1"/>
</dbReference>
<evidence type="ECO:0000256" key="3">
    <source>
        <dbReference type="ARBA" id="ARBA00022679"/>
    </source>
</evidence>
<accession>A0ABD3VNM6</accession>
<evidence type="ECO:0000256" key="5">
    <source>
        <dbReference type="ARBA" id="ARBA00023242"/>
    </source>
</evidence>
<evidence type="ECO:0000256" key="1">
    <source>
        <dbReference type="ARBA" id="ARBA00004123"/>
    </source>
</evidence>